<evidence type="ECO:0000259" key="6">
    <source>
        <dbReference type="PROSITE" id="PS51755"/>
    </source>
</evidence>
<dbReference type="GO" id="GO:0006355">
    <property type="term" value="P:regulation of DNA-templated transcription"/>
    <property type="evidence" value="ECO:0007669"/>
    <property type="project" value="InterPro"/>
</dbReference>
<dbReference type="CDD" id="cd15831">
    <property type="entry name" value="BTAD"/>
    <property type="match status" value="1"/>
</dbReference>
<evidence type="ECO:0000256" key="2">
    <source>
        <dbReference type="ARBA" id="ARBA00023015"/>
    </source>
</evidence>
<dbReference type="GO" id="GO:0043531">
    <property type="term" value="F:ADP binding"/>
    <property type="evidence" value="ECO:0007669"/>
    <property type="project" value="InterPro"/>
</dbReference>
<dbReference type="InterPro" id="IPR051677">
    <property type="entry name" value="AfsR-DnrI-RedD_regulator"/>
</dbReference>
<dbReference type="InterPro" id="IPR003593">
    <property type="entry name" value="AAA+_ATPase"/>
</dbReference>
<dbReference type="Pfam" id="PF03704">
    <property type="entry name" value="BTAD"/>
    <property type="match status" value="1"/>
</dbReference>
<feature type="DNA-binding region" description="OmpR/PhoB-type" evidence="5">
    <location>
        <begin position="1"/>
        <end position="91"/>
    </location>
</feature>
<keyword evidence="8" id="KW-1185">Reference proteome</keyword>
<dbReference type="InterPro" id="IPR027417">
    <property type="entry name" value="P-loop_NTPase"/>
</dbReference>
<dbReference type="Pfam" id="PF00486">
    <property type="entry name" value="Trans_reg_C"/>
    <property type="match status" value="1"/>
</dbReference>
<evidence type="ECO:0000256" key="3">
    <source>
        <dbReference type="ARBA" id="ARBA00023125"/>
    </source>
</evidence>
<dbReference type="InterPro" id="IPR011990">
    <property type="entry name" value="TPR-like_helical_dom_sf"/>
</dbReference>
<keyword evidence="3 5" id="KW-0238">DNA-binding</keyword>
<gene>
    <name evidence="7" type="ORF">SAMN05421507_108100</name>
</gene>
<dbReference type="InterPro" id="IPR036388">
    <property type="entry name" value="WH-like_DNA-bd_sf"/>
</dbReference>
<sequence length="1007" mass="110469">MFGVVRAWRDDAELDLGSPQQRLTLAVLLLAEGRPVQASEIIRAIWGDDAPPTARGTVRTYVYRLRKLLDDDTRPDRTVLRSDGSGYQLVLADNQLDLSRFLGSVRAAETAVSTHDIRQAVVLLHAAMDELKDEPLRGVSGEWAETERRRLGQLAVRTVELMSEQQLALGGRVDVLDQLMAVAEAEPLRERVHELLMRALCHGGRPSEALTVYERLRTTLREELGVDPSPALRELHTRVLRADPALSSDTGASADHAVPSARPALMPASLAVFTGREAELDELSSVLGDATAPRTVVVHGTAGVGKTTFVVQWANQVASSFPDGQFFVNLRGFEGEGAAREPAEVLRKLLDALDPSTANRPSDLDGLIAMYRGVLAGRRALLVLDNARDSQQVTPLLPAAPGCLVVITTRRELTSLVASTGAHSVRIGLLDMDEAVALMTHRLGRQRVQREPSAVRAIAGACARLPLALAVASARIASNPEFRLSDIASQLTDDVQPGLDFLATDDPHSDVRSVLSWSYRALSPAAARTFALLALVPLSWTTTPAVASLTGVPVPRARAVLRELSTLCLINEDQPHRFSWHDLLREYAAEVLAETVDTDEQRAACHRLLHHYLILTRSASLQLVPTDDLPELPQIAPGVTAHTVGDLPSASRMFATEHSTLLSLFDLADTWGVESSSWQLAWYMRYYIDEALLWKEMTAINEVALAGATRAGDHLGVGYTHRCLARAAAMLGDTKTAEAHLETAVQAFRTCGDRQAEGYTRVQIAKWLVHTDRVDAALEQAEQARELFRGTASQTQKGELRDLIAYAYSRTGRYSEVVETLRGALESDYESGSTMRMFNTIDHLAVAHEGLADYRKAAEMRELSLKLALEKTGADWAQFPYYLEEQFVQDSFLLARLLYLADETDRALTVQREALNGFHSLLLRHHISTLPERPNEALARSAFAKFESVLAEDRLDHQWFADSVRAVDEVAAAMTYRGSLRLIVELRSGNLDLIAAAGARAAGTNTM</sequence>
<dbReference type="Pfam" id="PF00931">
    <property type="entry name" value="NB-ARC"/>
    <property type="match status" value="1"/>
</dbReference>
<dbReference type="SUPFAM" id="SSF52540">
    <property type="entry name" value="P-loop containing nucleoside triphosphate hydrolases"/>
    <property type="match status" value="1"/>
</dbReference>
<feature type="domain" description="OmpR/PhoB-type" evidence="6">
    <location>
        <begin position="1"/>
        <end position="91"/>
    </location>
</feature>
<dbReference type="InterPro" id="IPR005158">
    <property type="entry name" value="BTAD"/>
</dbReference>
<reference evidence="8" key="1">
    <citation type="submission" date="2016-10" db="EMBL/GenBank/DDBJ databases">
        <authorList>
            <person name="Varghese N."/>
            <person name="Submissions S."/>
        </authorList>
    </citation>
    <scope>NUCLEOTIDE SEQUENCE [LARGE SCALE GENOMIC DNA]</scope>
    <source>
        <strain evidence="8">CGMCC 4.6609</strain>
    </source>
</reference>
<dbReference type="InterPro" id="IPR001867">
    <property type="entry name" value="OmpR/PhoB-type_DNA-bd"/>
</dbReference>
<dbReference type="GO" id="GO:0000160">
    <property type="term" value="P:phosphorelay signal transduction system"/>
    <property type="evidence" value="ECO:0007669"/>
    <property type="project" value="InterPro"/>
</dbReference>
<keyword evidence="2" id="KW-0805">Transcription regulation</keyword>
<evidence type="ECO:0000313" key="8">
    <source>
        <dbReference type="Proteomes" id="UP000199691"/>
    </source>
</evidence>
<dbReference type="EMBL" id="FNIX01000008">
    <property type="protein sequence ID" value="SDP41766.1"/>
    <property type="molecule type" value="Genomic_DNA"/>
</dbReference>
<dbReference type="PROSITE" id="PS51755">
    <property type="entry name" value="OMPR_PHOB"/>
    <property type="match status" value="1"/>
</dbReference>
<dbReference type="Gene3D" id="3.40.50.300">
    <property type="entry name" value="P-loop containing nucleotide triphosphate hydrolases"/>
    <property type="match status" value="1"/>
</dbReference>
<evidence type="ECO:0000313" key="7">
    <source>
        <dbReference type="EMBL" id="SDP41766.1"/>
    </source>
</evidence>
<evidence type="ECO:0000256" key="5">
    <source>
        <dbReference type="PROSITE-ProRule" id="PRU01091"/>
    </source>
</evidence>
<dbReference type="Gene3D" id="1.10.10.10">
    <property type="entry name" value="Winged helix-like DNA-binding domain superfamily/Winged helix DNA-binding domain"/>
    <property type="match status" value="1"/>
</dbReference>
<organism evidence="7 8">
    <name type="scientific">Lentzea jiangxiensis</name>
    <dbReference type="NCBI Taxonomy" id="641025"/>
    <lineage>
        <taxon>Bacteria</taxon>
        <taxon>Bacillati</taxon>
        <taxon>Actinomycetota</taxon>
        <taxon>Actinomycetes</taxon>
        <taxon>Pseudonocardiales</taxon>
        <taxon>Pseudonocardiaceae</taxon>
        <taxon>Lentzea</taxon>
    </lineage>
</organism>
<dbReference type="GO" id="GO:0003677">
    <property type="term" value="F:DNA binding"/>
    <property type="evidence" value="ECO:0007669"/>
    <property type="project" value="UniProtKB-UniRule"/>
</dbReference>
<name>A0A1H0SKU6_9PSEU</name>
<accession>A0A1H0SKU6</accession>
<dbReference type="CDD" id="cd00383">
    <property type="entry name" value="trans_reg_C"/>
    <property type="match status" value="1"/>
</dbReference>
<dbReference type="SUPFAM" id="SSF48452">
    <property type="entry name" value="TPR-like"/>
    <property type="match status" value="2"/>
</dbReference>
<evidence type="ECO:0000256" key="1">
    <source>
        <dbReference type="ARBA" id="ARBA00005820"/>
    </source>
</evidence>
<evidence type="ECO:0000256" key="4">
    <source>
        <dbReference type="ARBA" id="ARBA00023163"/>
    </source>
</evidence>
<protein>
    <submittedName>
        <fullName evidence="7">Pentatricopeptide repeat domain-containing protein (PPR motif)</fullName>
    </submittedName>
</protein>
<dbReference type="STRING" id="641025.SAMN05421507_108100"/>
<dbReference type="AlphaFoldDB" id="A0A1H0SKU6"/>
<dbReference type="InterPro" id="IPR016032">
    <property type="entry name" value="Sig_transdc_resp-reg_C-effctor"/>
</dbReference>
<dbReference type="SMART" id="SM01043">
    <property type="entry name" value="BTAD"/>
    <property type="match status" value="1"/>
</dbReference>
<keyword evidence="4" id="KW-0804">Transcription</keyword>
<dbReference type="SMART" id="SM00862">
    <property type="entry name" value="Trans_reg_C"/>
    <property type="match status" value="1"/>
</dbReference>
<dbReference type="Proteomes" id="UP000199691">
    <property type="component" value="Unassembled WGS sequence"/>
</dbReference>
<dbReference type="SUPFAM" id="SSF46894">
    <property type="entry name" value="C-terminal effector domain of the bipartite response regulators"/>
    <property type="match status" value="1"/>
</dbReference>
<dbReference type="PRINTS" id="PR00364">
    <property type="entry name" value="DISEASERSIST"/>
</dbReference>
<proteinExistence type="inferred from homology"/>
<dbReference type="InterPro" id="IPR002182">
    <property type="entry name" value="NB-ARC"/>
</dbReference>
<comment type="similarity">
    <text evidence="1">Belongs to the AfsR/DnrI/RedD regulatory family.</text>
</comment>
<dbReference type="Gene3D" id="1.25.40.10">
    <property type="entry name" value="Tetratricopeptide repeat domain"/>
    <property type="match status" value="2"/>
</dbReference>
<dbReference type="PANTHER" id="PTHR35807:SF1">
    <property type="entry name" value="TRANSCRIPTIONAL REGULATOR REDD"/>
    <property type="match status" value="1"/>
</dbReference>
<dbReference type="PANTHER" id="PTHR35807">
    <property type="entry name" value="TRANSCRIPTIONAL REGULATOR REDD-RELATED"/>
    <property type="match status" value="1"/>
</dbReference>
<dbReference type="SMART" id="SM00382">
    <property type="entry name" value="AAA"/>
    <property type="match status" value="1"/>
</dbReference>